<protein>
    <submittedName>
        <fullName evidence="1">Uncharacterized protein</fullName>
    </submittedName>
</protein>
<evidence type="ECO:0000313" key="2">
    <source>
        <dbReference type="Proteomes" id="UP000243799"/>
    </source>
</evidence>
<dbReference type="STRING" id="490629.SAMN05216266_11437"/>
<dbReference type="RefSeq" id="WP_091675182.1">
    <property type="nucleotide sequence ID" value="NZ_FOKG01000014.1"/>
</dbReference>
<dbReference type="Proteomes" id="UP000243799">
    <property type="component" value="Unassembled WGS sequence"/>
</dbReference>
<name>A0A1I1BI69_9PSEU</name>
<proteinExistence type="predicted"/>
<keyword evidence="2" id="KW-1185">Reference proteome</keyword>
<reference evidence="2" key="1">
    <citation type="submission" date="2016-10" db="EMBL/GenBank/DDBJ databases">
        <authorList>
            <person name="Varghese N."/>
            <person name="Submissions S."/>
        </authorList>
    </citation>
    <scope>NUCLEOTIDE SEQUENCE [LARGE SCALE GENOMIC DNA]</scope>
    <source>
        <strain evidence="2">CGMCC 4.3568</strain>
    </source>
</reference>
<sequence>MHLPQIDPQAVALGDALATALEQAAKGGEIEPVIRAADKIIAAGLYFGTQGELVSMMLFRLELASGVRPPSPYYDLSVRLVEEAVCTAGEMKAAVCGTLLMRGQEQGWLEPHLYDMLASAAHGRPDWQLAMSLIERQDRGSAHTPRPAEN</sequence>
<evidence type="ECO:0000313" key="1">
    <source>
        <dbReference type="EMBL" id="SFB49452.1"/>
    </source>
</evidence>
<dbReference type="EMBL" id="FOKG01000014">
    <property type="protein sequence ID" value="SFB49452.1"/>
    <property type="molecule type" value="Genomic_DNA"/>
</dbReference>
<dbReference type="AlphaFoldDB" id="A0A1I1BI69"/>
<accession>A0A1I1BI69</accession>
<dbReference type="OrthoDB" id="3638619at2"/>
<gene>
    <name evidence="1" type="ORF">SAMN05216266_11437</name>
</gene>
<organism evidence="1 2">
    <name type="scientific">Amycolatopsis marina</name>
    <dbReference type="NCBI Taxonomy" id="490629"/>
    <lineage>
        <taxon>Bacteria</taxon>
        <taxon>Bacillati</taxon>
        <taxon>Actinomycetota</taxon>
        <taxon>Actinomycetes</taxon>
        <taxon>Pseudonocardiales</taxon>
        <taxon>Pseudonocardiaceae</taxon>
        <taxon>Amycolatopsis</taxon>
    </lineage>
</organism>